<gene>
    <name evidence="4" type="ORF">GCM10011520_38560</name>
</gene>
<dbReference type="RefSeq" id="WP_100145991.1">
    <property type="nucleotide sequence ID" value="NZ_BMKO01000020.1"/>
</dbReference>
<dbReference type="EMBL" id="BMKO01000020">
    <property type="protein sequence ID" value="GGE94519.1"/>
    <property type="molecule type" value="Genomic_DNA"/>
</dbReference>
<organism evidence="4 5">
    <name type="scientific">Shewanella carassii</name>
    <dbReference type="NCBI Taxonomy" id="1987584"/>
    <lineage>
        <taxon>Bacteria</taxon>
        <taxon>Pseudomonadati</taxon>
        <taxon>Pseudomonadota</taxon>
        <taxon>Gammaproteobacteria</taxon>
        <taxon>Alteromonadales</taxon>
        <taxon>Shewanellaceae</taxon>
        <taxon>Shewanella</taxon>
    </lineage>
</organism>
<sequence>MNNPMDAARCGEVKDAKSPIGTCQLMKPSVQLIPVRYGLVEQLTPTDIKLPYKTKAKPLGIRLLRDGWLYIIVEKKGETLLHEYVVKQGKISKLVWQGSEVASDVRTHSVGEAALIFAKKHTIYAAYSELQWTAVKCSQVIANEKDRQRFMQAINLAAADAMKGGKDLLTSQQAKNWLAECAEKMTASEDQPTPYIWEHKPLYKAVDFASLSATVAMQYKEDHLYLILNDDIGVLRDLAEYQNKVAQWLEEWQSDEMRYQKYVEGGYIESQLLLTPQRIDSFAFAVGDTSFAKSLNSVQKSAVIDWLHELDEKYDDMARPTVGEKYRNMKAALGPDLMDKYEDVIHSVKEQYILQNRGGSLLNVSWGDWNAGKDGIRDLIHLDEMRQFLQQERTKLQGWHRMLDAITADRSALFIRFYFAAWYFDSTSSKQLREYLAAEYSCIKDLCWNDTASALVAGTLDKFPWISYPAVFTLSTDAYDKLTQKILDHINKIKSSLTAKESAQEFNNIGTSLNSLVSNEPARLKFTNLDDELKAFHQLTIDSYQPAMTLALADKTQELLHSMSQNLQFDPNSVLRNLNNAGWLELLKAYGVQGVTVTVASAAEATKFESLTTDASNLRQENTRLSHQIREAFARHRKKGNSGEPENVKSLRQSHQANQDKLSLLEPQIAQSMTPYGEQPGKIGYQIKGLTPEQRAEIKVMARDQQLKKSGKLQFRANGWDALAFMLTCFAVWNAAKTYNDSFDKQKDVSDLDISRDLSGALGASFGLVQGIKATTNLSALKRVQSGAGKLQYGASLGRWTAGMGLLAYFFSGTFSGAKAWQAREKMKMAMDAGDADARNRAIMELAAESSLTVVNGSGFIRTGIIALSIWNDTRNIPKAMLWATNSGRLLSIGLRVNLIGIAISALQLGTTVIYNMNQRTDYQNWFEKSRWGKKPAFDSLQESNYQLAKLTAKPRANLIELTQGRALSVTLPGISLEQLDDAEVKLAAYWMTDAQSNDWQAYTAALELQWRCLSEPGEPLQIALLIYPNETNANHGIALELNYRPMPDSNRRETVRFQTESFYRVGALSQVQLFKARNVSEANLRPLTTAQLSFK</sequence>
<protein>
    <recommendedName>
        <fullName evidence="3">Toxin VasX N-terminal region domain-containing protein</fullName>
    </recommendedName>
</protein>
<dbReference type="Proteomes" id="UP000606498">
    <property type="component" value="Unassembled WGS sequence"/>
</dbReference>
<keyword evidence="1" id="KW-0175">Coiled coil</keyword>
<keyword evidence="5" id="KW-1185">Reference proteome</keyword>
<evidence type="ECO:0000313" key="5">
    <source>
        <dbReference type="Proteomes" id="UP000606498"/>
    </source>
</evidence>
<name>A0ABQ1THN7_9GAMM</name>
<evidence type="ECO:0000256" key="2">
    <source>
        <dbReference type="SAM" id="MobiDB-lite"/>
    </source>
</evidence>
<feature type="region of interest" description="Disordered" evidence="2">
    <location>
        <begin position="635"/>
        <end position="657"/>
    </location>
</feature>
<proteinExistence type="predicted"/>
<evidence type="ECO:0000313" key="4">
    <source>
        <dbReference type="EMBL" id="GGE94519.1"/>
    </source>
</evidence>
<feature type="coiled-coil region" evidence="1">
    <location>
        <begin position="608"/>
        <end position="635"/>
    </location>
</feature>
<accession>A0ABQ1THN7</accession>
<evidence type="ECO:0000259" key="3">
    <source>
        <dbReference type="Pfam" id="PF20249"/>
    </source>
</evidence>
<dbReference type="Pfam" id="PF20249">
    <property type="entry name" value="VasX_N"/>
    <property type="match status" value="1"/>
</dbReference>
<reference evidence="5" key="1">
    <citation type="journal article" date="2019" name="Int. J. Syst. Evol. Microbiol.">
        <title>The Global Catalogue of Microorganisms (GCM) 10K type strain sequencing project: providing services to taxonomists for standard genome sequencing and annotation.</title>
        <authorList>
            <consortium name="The Broad Institute Genomics Platform"/>
            <consortium name="The Broad Institute Genome Sequencing Center for Infectious Disease"/>
            <person name="Wu L."/>
            <person name="Ma J."/>
        </authorList>
    </citation>
    <scope>NUCLEOTIDE SEQUENCE [LARGE SCALE GENOMIC DNA]</scope>
    <source>
        <strain evidence="5">CGMCC 1.16033</strain>
    </source>
</reference>
<feature type="domain" description="Toxin VasX N-terminal region" evidence="3">
    <location>
        <begin position="23"/>
        <end position="161"/>
    </location>
</feature>
<comment type="caution">
    <text evidence="4">The sequence shown here is derived from an EMBL/GenBank/DDBJ whole genome shotgun (WGS) entry which is preliminary data.</text>
</comment>
<dbReference type="InterPro" id="IPR046864">
    <property type="entry name" value="VasX_N"/>
</dbReference>
<evidence type="ECO:0000256" key="1">
    <source>
        <dbReference type="SAM" id="Coils"/>
    </source>
</evidence>
<dbReference type="CDD" id="cd20708">
    <property type="entry name" value="MIX_IV"/>
    <property type="match status" value="1"/>
</dbReference>